<comment type="cofactor">
    <cofactor evidence="1">
        <name>Mn(2+)</name>
        <dbReference type="ChEBI" id="CHEBI:29035"/>
    </cofactor>
</comment>
<protein>
    <recommendedName>
        <fullName evidence="5">polynucleotide adenylyltransferase</fullName>
        <ecNumber evidence="5">2.7.7.19</ecNumber>
    </recommendedName>
</protein>
<dbReference type="SUPFAM" id="SSF81631">
    <property type="entry name" value="PAP/OAS1 substrate-binding domain"/>
    <property type="match status" value="1"/>
</dbReference>
<comment type="subcellular location">
    <subcellularLocation>
        <location evidence="3">Nucleus</location>
    </subcellularLocation>
</comment>
<dbReference type="InterPro" id="IPR007012">
    <property type="entry name" value="PolA_pol_cen_dom"/>
</dbReference>
<dbReference type="GO" id="GO:0003723">
    <property type="term" value="F:RNA binding"/>
    <property type="evidence" value="ECO:0007669"/>
    <property type="project" value="UniProtKB-KW"/>
</dbReference>
<dbReference type="PANTHER" id="PTHR10682:SF9">
    <property type="entry name" value="POLY(A) POLYMERASE ALPHA"/>
    <property type="match status" value="1"/>
</dbReference>
<dbReference type="InterPro" id="IPR011068">
    <property type="entry name" value="NuclTrfase_I-like_C"/>
</dbReference>
<dbReference type="AlphaFoldDB" id="A0A803SPC7"/>
<comment type="cofactor">
    <cofactor evidence="2">
        <name>Mg(2+)</name>
        <dbReference type="ChEBI" id="CHEBI:18420"/>
    </cofactor>
</comment>
<dbReference type="Gene3D" id="3.30.70.590">
    <property type="entry name" value="Poly(A) polymerase predicted RNA binding domain"/>
    <property type="match status" value="1"/>
</dbReference>
<dbReference type="Pfam" id="PF04928">
    <property type="entry name" value="PAP_central"/>
    <property type="match status" value="1"/>
</dbReference>
<evidence type="ECO:0000259" key="17">
    <source>
        <dbReference type="Pfam" id="PF04926"/>
    </source>
</evidence>
<dbReference type="GeneTree" id="ENSGT00940000154598"/>
<name>A0A803SPC7_ANOCA</name>
<dbReference type="FunFam" id="3.30.460.10:FF:000002">
    <property type="entry name" value="Poly(A) polymerase alpha, putative"/>
    <property type="match status" value="1"/>
</dbReference>
<dbReference type="Proteomes" id="UP000001646">
    <property type="component" value="Chromosome 1"/>
</dbReference>
<evidence type="ECO:0000256" key="3">
    <source>
        <dbReference type="ARBA" id="ARBA00004123"/>
    </source>
</evidence>
<evidence type="ECO:0000256" key="5">
    <source>
        <dbReference type="ARBA" id="ARBA00012388"/>
    </source>
</evidence>
<gene>
    <name evidence="20" type="primary">PAPOLA</name>
</gene>
<evidence type="ECO:0000256" key="2">
    <source>
        <dbReference type="ARBA" id="ARBA00001946"/>
    </source>
</evidence>
<evidence type="ECO:0000256" key="7">
    <source>
        <dbReference type="ARBA" id="ARBA00022679"/>
    </source>
</evidence>
<dbReference type="Bgee" id="ENSACAG00000013474">
    <property type="expression patterns" value="Expressed in hindlimb bud and 13 other cell types or tissues"/>
</dbReference>
<keyword evidence="11" id="KW-0460">Magnesium</keyword>
<reference evidence="20" key="3">
    <citation type="submission" date="2025-09" db="UniProtKB">
        <authorList>
            <consortium name="Ensembl"/>
        </authorList>
    </citation>
    <scope>IDENTIFICATION</scope>
</reference>
<dbReference type="GO" id="GO:1990817">
    <property type="term" value="F:poly(A) RNA polymerase activity"/>
    <property type="evidence" value="ECO:0007669"/>
    <property type="project" value="UniProtKB-EC"/>
</dbReference>
<dbReference type="Gene3D" id="1.10.1410.10">
    <property type="match status" value="1"/>
</dbReference>
<keyword evidence="14" id="KW-0539">Nucleus</keyword>
<dbReference type="FunFam" id="3.30.70.590:FF:000001">
    <property type="entry name" value="Putative poly(A) polymerase gamma"/>
    <property type="match status" value="1"/>
</dbReference>
<comment type="similarity">
    <text evidence="4">Belongs to the poly(A) polymerase family.</text>
</comment>
<dbReference type="GO" id="GO:0006397">
    <property type="term" value="P:mRNA processing"/>
    <property type="evidence" value="ECO:0007669"/>
    <property type="project" value="UniProtKB-KW"/>
</dbReference>
<evidence type="ECO:0000259" key="19">
    <source>
        <dbReference type="Pfam" id="PF20750"/>
    </source>
</evidence>
<keyword evidence="10" id="KW-0067">ATP-binding</keyword>
<keyword evidence="12" id="KW-0694">RNA-binding</keyword>
<dbReference type="FunFam" id="1.10.1410.10:FF:000001">
    <property type="entry name" value="Putative poly(A) polymerase gamma"/>
    <property type="match status" value="1"/>
</dbReference>
<evidence type="ECO:0000256" key="1">
    <source>
        <dbReference type="ARBA" id="ARBA00001936"/>
    </source>
</evidence>
<evidence type="ECO:0000256" key="15">
    <source>
        <dbReference type="ARBA" id="ARBA00048830"/>
    </source>
</evidence>
<feature type="domain" description="Poly(A) polymerase central" evidence="18">
    <location>
        <begin position="215"/>
        <end position="359"/>
    </location>
</feature>
<keyword evidence="8" id="KW-0479">Metal-binding</keyword>
<dbReference type="InterPro" id="IPR048840">
    <property type="entry name" value="PolA_pol_NTPase"/>
</dbReference>
<evidence type="ECO:0000256" key="9">
    <source>
        <dbReference type="ARBA" id="ARBA00022741"/>
    </source>
</evidence>
<dbReference type="GO" id="GO:0031123">
    <property type="term" value="P:RNA 3'-end processing"/>
    <property type="evidence" value="ECO:0007669"/>
    <property type="project" value="InterPro"/>
</dbReference>
<proteinExistence type="inferred from homology"/>
<evidence type="ECO:0000256" key="12">
    <source>
        <dbReference type="ARBA" id="ARBA00022884"/>
    </source>
</evidence>
<keyword evidence="13" id="KW-0464">Manganese</keyword>
<dbReference type="CDD" id="cd05402">
    <property type="entry name" value="NT_PAP_TUTase"/>
    <property type="match status" value="1"/>
</dbReference>
<dbReference type="Ensembl" id="ENSACAT00000046986.1">
    <property type="protein sequence ID" value="ENSACAP00000024817.1"/>
    <property type="gene ID" value="ENSACAG00000013474.4"/>
</dbReference>
<feature type="region of interest" description="Disordered" evidence="16">
    <location>
        <begin position="655"/>
        <end position="674"/>
    </location>
</feature>
<evidence type="ECO:0000256" key="8">
    <source>
        <dbReference type="ARBA" id="ARBA00022723"/>
    </source>
</evidence>
<evidence type="ECO:0000256" key="11">
    <source>
        <dbReference type="ARBA" id="ARBA00022842"/>
    </source>
</evidence>
<dbReference type="GO" id="GO:0005524">
    <property type="term" value="F:ATP binding"/>
    <property type="evidence" value="ECO:0007669"/>
    <property type="project" value="UniProtKB-KW"/>
</dbReference>
<reference evidence="20 21" key="1">
    <citation type="submission" date="2009-12" db="EMBL/GenBank/DDBJ databases">
        <title>The Genome Sequence of Anolis carolinensis (Green Anole Lizard).</title>
        <authorList>
            <consortium name="The Genome Sequencing Platform"/>
            <person name="Di Palma F."/>
            <person name="Alfoldi J."/>
            <person name="Heiman D."/>
            <person name="Young S."/>
            <person name="Grabherr M."/>
            <person name="Johnson J."/>
            <person name="Lander E.S."/>
            <person name="Lindblad-Toh K."/>
        </authorList>
    </citation>
    <scope>NUCLEOTIDE SEQUENCE [LARGE SCALE GENOMIC DNA]</scope>
    <source>
        <strain evidence="20 21">JBL SC #1</strain>
    </source>
</reference>
<evidence type="ECO:0000256" key="10">
    <source>
        <dbReference type="ARBA" id="ARBA00022840"/>
    </source>
</evidence>
<dbReference type="EC" id="2.7.7.19" evidence="5"/>
<evidence type="ECO:0000256" key="16">
    <source>
        <dbReference type="SAM" id="MobiDB-lite"/>
    </source>
</evidence>
<keyword evidence="6" id="KW-0507">mRNA processing</keyword>
<keyword evidence="7" id="KW-0808">Transferase</keyword>
<dbReference type="PANTHER" id="PTHR10682">
    <property type="entry name" value="POLY A POLYMERASE"/>
    <property type="match status" value="1"/>
</dbReference>
<dbReference type="InterPro" id="IPR043519">
    <property type="entry name" value="NT_sf"/>
</dbReference>
<dbReference type="Pfam" id="PF04926">
    <property type="entry name" value="PAP_RNA-bind"/>
    <property type="match status" value="1"/>
</dbReference>
<evidence type="ECO:0000259" key="18">
    <source>
        <dbReference type="Pfam" id="PF04928"/>
    </source>
</evidence>
<accession>A0A803SPC7</accession>
<evidence type="ECO:0000313" key="20">
    <source>
        <dbReference type="Ensembl" id="ENSACAP00000024817.1"/>
    </source>
</evidence>
<evidence type="ECO:0000313" key="21">
    <source>
        <dbReference type="Proteomes" id="UP000001646"/>
    </source>
</evidence>
<evidence type="ECO:0000256" key="13">
    <source>
        <dbReference type="ARBA" id="ARBA00023211"/>
    </source>
</evidence>
<comment type="catalytic activity">
    <reaction evidence="15">
        <text>RNA(n) + ATP = RNA(n)-3'-adenine ribonucleotide + diphosphate</text>
        <dbReference type="Rhea" id="RHEA:11332"/>
        <dbReference type="Rhea" id="RHEA-COMP:14527"/>
        <dbReference type="Rhea" id="RHEA-COMP:17347"/>
        <dbReference type="ChEBI" id="CHEBI:30616"/>
        <dbReference type="ChEBI" id="CHEBI:33019"/>
        <dbReference type="ChEBI" id="CHEBI:140395"/>
        <dbReference type="ChEBI" id="CHEBI:173115"/>
        <dbReference type="EC" id="2.7.7.19"/>
    </reaction>
</comment>
<feature type="domain" description="Poly(A) polymerase nucleotidyltransferase" evidence="19">
    <location>
        <begin position="20"/>
        <end position="210"/>
    </location>
</feature>
<evidence type="ECO:0000256" key="4">
    <source>
        <dbReference type="ARBA" id="ARBA00010912"/>
    </source>
</evidence>
<dbReference type="Gene3D" id="3.30.460.10">
    <property type="entry name" value="Beta Polymerase, domain 2"/>
    <property type="match status" value="1"/>
</dbReference>
<dbReference type="GO" id="GO:0005634">
    <property type="term" value="C:nucleus"/>
    <property type="evidence" value="ECO:0007669"/>
    <property type="project" value="UniProtKB-SubCell"/>
</dbReference>
<keyword evidence="21" id="KW-1185">Reference proteome</keyword>
<reference evidence="20" key="2">
    <citation type="submission" date="2025-08" db="UniProtKB">
        <authorList>
            <consortium name="Ensembl"/>
        </authorList>
    </citation>
    <scope>IDENTIFICATION</scope>
</reference>
<dbReference type="GO" id="GO:0046872">
    <property type="term" value="F:metal ion binding"/>
    <property type="evidence" value="ECO:0007669"/>
    <property type="project" value="UniProtKB-KW"/>
</dbReference>
<dbReference type="Pfam" id="PF20750">
    <property type="entry name" value="PAP_NTPase"/>
    <property type="match status" value="1"/>
</dbReference>
<dbReference type="SUPFAM" id="SSF55003">
    <property type="entry name" value="PAP/Archaeal CCA-adding enzyme, C-terminal domain"/>
    <property type="match status" value="1"/>
</dbReference>
<evidence type="ECO:0000256" key="6">
    <source>
        <dbReference type="ARBA" id="ARBA00022664"/>
    </source>
</evidence>
<dbReference type="SUPFAM" id="SSF81301">
    <property type="entry name" value="Nucleotidyltransferase"/>
    <property type="match status" value="1"/>
</dbReference>
<keyword evidence="9" id="KW-0547">Nucleotide-binding</keyword>
<evidence type="ECO:0000256" key="14">
    <source>
        <dbReference type="ARBA" id="ARBA00023242"/>
    </source>
</evidence>
<organism evidence="20 21">
    <name type="scientific">Anolis carolinensis</name>
    <name type="common">Green anole</name>
    <name type="synonym">American chameleon</name>
    <dbReference type="NCBI Taxonomy" id="28377"/>
    <lineage>
        <taxon>Eukaryota</taxon>
        <taxon>Metazoa</taxon>
        <taxon>Chordata</taxon>
        <taxon>Craniata</taxon>
        <taxon>Vertebrata</taxon>
        <taxon>Euteleostomi</taxon>
        <taxon>Lepidosauria</taxon>
        <taxon>Squamata</taxon>
        <taxon>Bifurcata</taxon>
        <taxon>Unidentata</taxon>
        <taxon>Episquamata</taxon>
        <taxon>Toxicofera</taxon>
        <taxon>Iguania</taxon>
        <taxon>Dactyloidae</taxon>
        <taxon>Anolis</taxon>
    </lineage>
</organism>
<sequence>FWELKAKTSVDPQQPQKHYGITSPISLAAPKENDCILTQKLIETLKPFGVFEEEEELILILGKLNNLVKEWIREISEIKNLPQSVIENVGGKIFTFGSYRLGVHTKGADIDALCVAPRHVDRSDFFTSFYEKLKLQEEVKDLRAVEEAFVPVIKLCFDGIEIDILFARLALQTIPEDLDLRDDSLLKNLDIRCIRSLNGCRVTDEILHLVPNIDNFRLTLRAIKLWAKRHNIYSNILGFLGGVSWAMLVARTCQLYPNAIASTLVHKFFLVFSKWEWPNPVLLKQPEECNLNLPVWDPRVNPSDRYHLMPIITPAYPQQNSTYNVSVSTRMVMVEEFKQGLAITDEILLSKAEWSKLFEAPNFFQKYKHYIVLLASAPTEKQRLEWVGLVESKIRILVGSLEKNEFITLAHVNPQSFPAPKENPDKEEFRTMWVIGLVFKKTENSENLSVDLTYDIQSFTDTVYRQAINSKMFEMDMKIAAMHVKRRQLHQLLPSHVLQKKKKVKICLSVVCIIGQVDSRLIFRISIILINGNTGKQKFAKYLILVNCLQNLTWSWVALCWEEGLACAFQPGRTGLGWRASEGRGGVSCVSREARSQKCKLLQADRVIRGRTRVDVDADDVEKSAWGEKRKEREGGIWSKMCVCVRACRRKGGFSAHPTTHPGKEMTEGSQPPPHLPALTWPFLRPFPKPGPAALVYLPPHSFFPITSH</sequence>
<feature type="domain" description="Poly(A) polymerase RNA-binding" evidence="17">
    <location>
        <begin position="362"/>
        <end position="430"/>
    </location>
</feature>
<dbReference type="InterPro" id="IPR007010">
    <property type="entry name" value="PolA_pol_RNA-bd_dom"/>
</dbReference>